<evidence type="ECO:0000313" key="8">
    <source>
        <dbReference type="EMBL" id="KAH0863223.1"/>
    </source>
</evidence>
<evidence type="ECO:0000256" key="6">
    <source>
        <dbReference type="SAM" id="Phobius"/>
    </source>
</evidence>
<feature type="transmembrane region" description="Helical" evidence="6">
    <location>
        <begin position="165"/>
        <end position="189"/>
    </location>
</feature>
<evidence type="ECO:0000256" key="1">
    <source>
        <dbReference type="ARBA" id="ARBA00004141"/>
    </source>
</evidence>
<feature type="transmembrane region" description="Helical" evidence="6">
    <location>
        <begin position="132"/>
        <end position="153"/>
    </location>
</feature>
<gene>
    <name evidence="8" type="ORF">HID58_080434</name>
</gene>
<comment type="caution">
    <text evidence="8">The sequence shown here is derived from an EMBL/GenBank/DDBJ whole genome shotgun (WGS) entry which is preliminary data.</text>
</comment>
<evidence type="ECO:0000259" key="7">
    <source>
        <dbReference type="PROSITE" id="PS50850"/>
    </source>
</evidence>
<dbReference type="PROSITE" id="PS50850">
    <property type="entry name" value="MFS"/>
    <property type="match status" value="1"/>
</dbReference>
<feature type="transmembrane region" description="Helical" evidence="6">
    <location>
        <begin position="75"/>
        <end position="97"/>
    </location>
</feature>
<dbReference type="EMBL" id="JAGKQM010000018">
    <property type="protein sequence ID" value="KAH0863223.1"/>
    <property type="molecule type" value="Genomic_DNA"/>
</dbReference>
<feature type="transmembrane region" description="Helical" evidence="6">
    <location>
        <begin position="359"/>
        <end position="387"/>
    </location>
</feature>
<dbReference type="InterPro" id="IPR036259">
    <property type="entry name" value="MFS_trans_sf"/>
</dbReference>
<proteinExistence type="predicted"/>
<organism evidence="8 9">
    <name type="scientific">Brassica napus</name>
    <name type="common">Rape</name>
    <dbReference type="NCBI Taxonomy" id="3708"/>
    <lineage>
        <taxon>Eukaryota</taxon>
        <taxon>Viridiplantae</taxon>
        <taxon>Streptophyta</taxon>
        <taxon>Embryophyta</taxon>
        <taxon>Tracheophyta</taxon>
        <taxon>Spermatophyta</taxon>
        <taxon>Magnoliopsida</taxon>
        <taxon>eudicotyledons</taxon>
        <taxon>Gunneridae</taxon>
        <taxon>Pentapetalae</taxon>
        <taxon>rosids</taxon>
        <taxon>malvids</taxon>
        <taxon>Brassicales</taxon>
        <taxon>Brassicaceae</taxon>
        <taxon>Brassiceae</taxon>
        <taxon>Brassica</taxon>
    </lineage>
</organism>
<keyword evidence="3 6" id="KW-0812">Transmembrane</keyword>
<protein>
    <recommendedName>
        <fullName evidence="7">Major facilitator superfamily (MFS) profile domain-containing protein</fullName>
    </recommendedName>
</protein>
<feature type="transmembrane region" description="Helical" evidence="6">
    <location>
        <begin position="330"/>
        <end position="353"/>
    </location>
</feature>
<feature type="transmembrane region" description="Helical" evidence="6">
    <location>
        <begin position="109"/>
        <end position="126"/>
    </location>
</feature>
<dbReference type="SUPFAM" id="SSF103473">
    <property type="entry name" value="MFS general substrate transporter"/>
    <property type="match status" value="1"/>
</dbReference>
<evidence type="ECO:0000256" key="3">
    <source>
        <dbReference type="ARBA" id="ARBA00022692"/>
    </source>
</evidence>
<feature type="transmembrane region" description="Helical" evidence="6">
    <location>
        <begin position="263"/>
        <end position="284"/>
    </location>
</feature>
<keyword evidence="4 6" id="KW-1133">Transmembrane helix</keyword>
<keyword evidence="5 6" id="KW-0472">Membrane</keyword>
<feature type="transmembrane region" description="Helical" evidence="6">
    <location>
        <begin position="304"/>
        <end position="323"/>
    </location>
</feature>
<dbReference type="CDD" id="cd17330">
    <property type="entry name" value="MFS_SLC46_TetA_like"/>
    <property type="match status" value="1"/>
</dbReference>
<evidence type="ECO:0000256" key="5">
    <source>
        <dbReference type="ARBA" id="ARBA00023136"/>
    </source>
</evidence>
<feature type="domain" description="Major facilitator superfamily (MFS) profile" evidence="7">
    <location>
        <begin position="37"/>
        <end position="464"/>
    </location>
</feature>
<evidence type="ECO:0000256" key="4">
    <source>
        <dbReference type="ARBA" id="ARBA00022989"/>
    </source>
</evidence>
<comment type="subcellular location">
    <subcellularLocation>
        <location evidence="1">Membrane</location>
        <topology evidence="1">Multi-pass membrane protein</topology>
    </subcellularLocation>
</comment>
<keyword evidence="9" id="KW-1185">Reference proteome</keyword>
<reference evidence="8 9" key="1">
    <citation type="submission" date="2021-05" db="EMBL/GenBank/DDBJ databases">
        <title>Genome Assembly of Synthetic Allotetraploid Brassica napus Reveals Homoeologous Exchanges between Subgenomes.</title>
        <authorList>
            <person name="Davis J.T."/>
        </authorList>
    </citation>
    <scope>NUCLEOTIDE SEQUENCE [LARGE SCALE GENOMIC DNA]</scope>
    <source>
        <strain evidence="9">cv. Da-Ae</strain>
        <tissue evidence="8">Seedling</tissue>
    </source>
</reference>
<sequence>MADEARKTLLEEIEERNCPGCNIDRFKQEQRGIPYIHLSFIWLVSLCTALPISSLFPYLYFMIRDFHVAEKEEDIGFYAGFVASSFMIGRALTSILWGKLADRYGRKPIILMATFSVIIFNTLFGLSTSFWFAISVRFLLGCVNCLLGVIRAYASEVVSEEYHALSLSVVSTSRGIGLIIGPAIGGYLAQPAKKYPNLFSQDSVFGRYYIYYTLQNALSIFSPELSYISLCYWGFHCMLVAACRGLEDQNTQSKPSLLRNRPLMAIIIVYCVFSLQEIAYSEIFSLWAVSDISYGGLSFSSQDVGQVLAISGLGLLLFQLMVYPPMEKSLGLLVVIRLSAVMLIPLLSCYPSIASLSGLTLHLVINCASILKNALSISLVTGLFILLNKAVPQSQRGAANGISMTAMSIFKSFGPAGGGILFSWAQKRQTATFLPGDDEMVFFVLNLVQLIGLILTFIPYISQNQ</sequence>
<feature type="transmembrane region" description="Helical" evidence="6">
    <location>
        <begin position="225"/>
        <end position="243"/>
    </location>
</feature>
<dbReference type="InterPro" id="IPR011701">
    <property type="entry name" value="MFS"/>
</dbReference>
<dbReference type="PANTHER" id="PTHR23504">
    <property type="entry name" value="MAJOR FACILITATOR SUPERFAMILY DOMAIN-CONTAINING PROTEIN 10"/>
    <property type="match status" value="1"/>
</dbReference>
<dbReference type="Pfam" id="PF07690">
    <property type="entry name" value="MFS_1"/>
    <property type="match status" value="1"/>
</dbReference>
<dbReference type="Gene3D" id="1.20.1250.20">
    <property type="entry name" value="MFS general substrate transporter like domains"/>
    <property type="match status" value="1"/>
</dbReference>
<keyword evidence="2" id="KW-0813">Transport</keyword>
<dbReference type="PANTHER" id="PTHR23504:SF105">
    <property type="entry name" value="PROTEIN ZINC INDUCED FACILITATOR 1-LIKE"/>
    <property type="match status" value="1"/>
</dbReference>
<feature type="transmembrane region" description="Helical" evidence="6">
    <location>
        <begin position="408"/>
        <end position="425"/>
    </location>
</feature>
<dbReference type="Proteomes" id="UP000824890">
    <property type="component" value="Unassembled WGS sequence"/>
</dbReference>
<evidence type="ECO:0000313" key="9">
    <source>
        <dbReference type="Proteomes" id="UP000824890"/>
    </source>
</evidence>
<feature type="transmembrane region" description="Helical" evidence="6">
    <location>
        <begin position="35"/>
        <end position="63"/>
    </location>
</feature>
<name>A0ABQ7Y4W8_BRANA</name>
<accession>A0ABQ7Y4W8</accession>
<feature type="transmembrane region" description="Helical" evidence="6">
    <location>
        <begin position="440"/>
        <end position="461"/>
    </location>
</feature>
<dbReference type="InterPro" id="IPR020846">
    <property type="entry name" value="MFS_dom"/>
</dbReference>
<evidence type="ECO:0000256" key="2">
    <source>
        <dbReference type="ARBA" id="ARBA00022448"/>
    </source>
</evidence>